<evidence type="ECO:0000259" key="15">
    <source>
        <dbReference type="PROSITE" id="PS51713"/>
    </source>
</evidence>
<feature type="binding site" evidence="11">
    <location>
        <begin position="12"/>
        <end position="19"/>
    </location>
    <ligand>
        <name>GTP</name>
        <dbReference type="ChEBI" id="CHEBI:37565"/>
    </ligand>
</feature>
<keyword evidence="6 11" id="KW-0699">rRNA-binding</keyword>
<dbReference type="InterPro" id="IPR030388">
    <property type="entry name" value="G_ERA_dom"/>
</dbReference>
<protein>
    <recommendedName>
        <fullName evidence="3 11">GTPase Era</fullName>
    </recommendedName>
</protein>
<organism evidence="16 17">
    <name type="scientific">Pseudolactococcus reticulitermitis</name>
    <dbReference type="NCBI Taxonomy" id="2025039"/>
    <lineage>
        <taxon>Bacteria</taxon>
        <taxon>Bacillati</taxon>
        <taxon>Bacillota</taxon>
        <taxon>Bacilli</taxon>
        <taxon>Lactobacillales</taxon>
        <taxon>Streptococcaceae</taxon>
        <taxon>Pseudolactococcus</taxon>
    </lineage>
</organism>
<feature type="region of interest" description="G3" evidence="12">
    <location>
        <begin position="59"/>
        <end position="62"/>
    </location>
</feature>
<evidence type="ECO:0000256" key="5">
    <source>
        <dbReference type="ARBA" id="ARBA00022517"/>
    </source>
</evidence>
<dbReference type="InterPro" id="IPR027417">
    <property type="entry name" value="P-loop_NTPase"/>
</dbReference>
<keyword evidence="10 11" id="KW-0472">Membrane</keyword>
<keyword evidence="5 11" id="KW-0690">Ribosome biogenesis</keyword>
<evidence type="ECO:0000256" key="8">
    <source>
        <dbReference type="ARBA" id="ARBA00022884"/>
    </source>
</evidence>
<dbReference type="PANTHER" id="PTHR42698">
    <property type="entry name" value="GTPASE ERA"/>
    <property type="match status" value="1"/>
</dbReference>
<evidence type="ECO:0000256" key="2">
    <source>
        <dbReference type="ARBA" id="ARBA00011245"/>
    </source>
</evidence>
<dbReference type="AlphaFoldDB" id="A0A224X0S5"/>
<evidence type="ECO:0000256" key="6">
    <source>
        <dbReference type="ARBA" id="ARBA00022730"/>
    </source>
</evidence>
<dbReference type="InterPro" id="IPR006073">
    <property type="entry name" value="GTP-bd"/>
</dbReference>
<dbReference type="GO" id="GO:0005829">
    <property type="term" value="C:cytosol"/>
    <property type="evidence" value="ECO:0007669"/>
    <property type="project" value="TreeGrafter"/>
</dbReference>
<evidence type="ECO:0000256" key="11">
    <source>
        <dbReference type="HAMAP-Rule" id="MF_00367"/>
    </source>
</evidence>
<proteinExistence type="inferred from homology"/>
<dbReference type="Pfam" id="PF01926">
    <property type="entry name" value="MMR_HSR1"/>
    <property type="match status" value="1"/>
</dbReference>
<evidence type="ECO:0000256" key="4">
    <source>
        <dbReference type="ARBA" id="ARBA00022475"/>
    </source>
</evidence>
<feature type="binding site" evidence="11">
    <location>
        <begin position="59"/>
        <end position="63"/>
    </location>
    <ligand>
        <name>GTP</name>
        <dbReference type="ChEBI" id="CHEBI:37565"/>
    </ligand>
</feature>
<gene>
    <name evidence="11" type="primary">era</name>
    <name evidence="16" type="ORF">RsY01_1422</name>
</gene>
<dbReference type="InterPro" id="IPR004044">
    <property type="entry name" value="KH_dom_type_2"/>
</dbReference>
<feature type="region of interest" description="G4" evidence="12">
    <location>
        <begin position="121"/>
        <end position="124"/>
    </location>
</feature>
<feature type="region of interest" description="G1" evidence="12">
    <location>
        <begin position="12"/>
        <end position="19"/>
    </location>
</feature>
<dbReference type="PANTHER" id="PTHR42698:SF1">
    <property type="entry name" value="GTPASE ERA, MITOCHONDRIAL"/>
    <property type="match status" value="1"/>
</dbReference>
<dbReference type="PROSITE" id="PS51713">
    <property type="entry name" value="G_ERA"/>
    <property type="match status" value="1"/>
</dbReference>
<dbReference type="NCBIfam" id="NF000908">
    <property type="entry name" value="PRK00089.1"/>
    <property type="match status" value="1"/>
</dbReference>
<dbReference type="Proteomes" id="UP000218689">
    <property type="component" value="Unassembled WGS sequence"/>
</dbReference>
<keyword evidence="9 11" id="KW-0342">GTP-binding</keyword>
<dbReference type="InterPro" id="IPR005225">
    <property type="entry name" value="Small_GTP-bd"/>
</dbReference>
<evidence type="ECO:0000256" key="1">
    <source>
        <dbReference type="ARBA" id="ARBA00007921"/>
    </source>
</evidence>
<keyword evidence="4 11" id="KW-1003">Cell membrane</keyword>
<evidence type="ECO:0000256" key="3">
    <source>
        <dbReference type="ARBA" id="ARBA00020484"/>
    </source>
</evidence>
<evidence type="ECO:0000256" key="12">
    <source>
        <dbReference type="PROSITE-ProRule" id="PRU01050"/>
    </source>
</evidence>
<evidence type="ECO:0000313" key="16">
    <source>
        <dbReference type="EMBL" id="GAX47818.1"/>
    </source>
</evidence>
<keyword evidence="7 11" id="KW-0547">Nucleotide-binding</keyword>
<sequence length="299" mass="34095">MTFKSGFVSIIGRPNVGKSTLLNHVMGQKIAIMSDKAQTTRNKIQGIYTTENEQIVFIDTPGIHKPHNALGDYMVESAYSTLREVDTVLFMVPADEARGKGDNMIIERLKQANVPVILVVNKIDKVHPDQLLAQIDDFRTQMDFKEVVPISALEGNNTEKLLEILKSNLEEGFKYFPDDMITDHPERFLVGEMIREKVLILTREEVPHSIAVTVDSMKRDEETGKIHIMATIYVERKSQKGIILGKGGDMIRKVGKMARRDIEVMLGDKVYLETWVKIKSNWRDKKIDIQAMGYRKDDF</sequence>
<dbReference type="SUPFAM" id="SSF52540">
    <property type="entry name" value="P-loop containing nucleoside triphosphate hydrolases"/>
    <property type="match status" value="1"/>
</dbReference>
<dbReference type="GO" id="GO:0003924">
    <property type="term" value="F:GTPase activity"/>
    <property type="evidence" value="ECO:0007669"/>
    <property type="project" value="UniProtKB-UniRule"/>
</dbReference>
<dbReference type="CDD" id="cd22534">
    <property type="entry name" value="KH-II_Era"/>
    <property type="match status" value="1"/>
</dbReference>
<feature type="domain" description="Era-type G" evidence="15">
    <location>
        <begin position="4"/>
        <end position="171"/>
    </location>
</feature>
<dbReference type="GO" id="GO:0005886">
    <property type="term" value="C:plasma membrane"/>
    <property type="evidence" value="ECO:0007669"/>
    <property type="project" value="UniProtKB-SubCell"/>
</dbReference>
<comment type="function">
    <text evidence="11">An essential GTPase that binds both GDP and GTP, with rapid nucleotide exchange. Plays a role in 16S rRNA processing and 30S ribosomal subunit biogenesis and possibly also in cell cycle regulation and energy metabolism.</text>
</comment>
<dbReference type="OrthoDB" id="9805918at2"/>
<reference evidence="17" key="1">
    <citation type="submission" date="2017-08" db="EMBL/GenBank/DDBJ databases">
        <title>Draft genome sequence of Lactococcus sp. strain Rs-Y01, isolated from the gut of the lower termite Reticulitermes speratus.</title>
        <authorList>
            <person name="Ohkuma M."/>
            <person name="Yuki M."/>
        </authorList>
    </citation>
    <scope>NUCLEOTIDE SEQUENCE [LARGE SCALE GENOMIC DNA]</scope>
    <source>
        <strain evidence="17">Rs-Y01</strain>
    </source>
</reference>
<dbReference type="CDD" id="cd04163">
    <property type="entry name" value="Era"/>
    <property type="match status" value="1"/>
</dbReference>
<dbReference type="FunFam" id="3.30.300.20:FF:000003">
    <property type="entry name" value="GTPase Era"/>
    <property type="match status" value="1"/>
</dbReference>
<feature type="binding site" evidence="11">
    <location>
        <begin position="121"/>
        <end position="124"/>
    </location>
    <ligand>
        <name>GTP</name>
        <dbReference type="ChEBI" id="CHEBI:37565"/>
    </ligand>
</feature>
<dbReference type="PROSITE" id="PS50823">
    <property type="entry name" value="KH_TYPE_2"/>
    <property type="match status" value="1"/>
</dbReference>
<keyword evidence="8 11" id="KW-0694">RNA-binding</keyword>
<dbReference type="Pfam" id="PF07650">
    <property type="entry name" value="KH_2"/>
    <property type="match status" value="1"/>
</dbReference>
<dbReference type="Gene3D" id="3.30.300.20">
    <property type="match status" value="1"/>
</dbReference>
<dbReference type="EMBL" id="BEDT01000003">
    <property type="protein sequence ID" value="GAX47818.1"/>
    <property type="molecule type" value="Genomic_DNA"/>
</dbReference>
<comment type="subcellular location">
    <subcellularLocation>
        <location evidence="11">Cytoplasm</location>
    </subcellularLocation>
    <subcellularLocation>
        <location evidence="11">Cell membrane</location>
        <topology evidence="11">Peripheral membrane protein</topology>
    </subcellularLocation>
</comment>
<dbReference type="NCBIfam" id="TIGR00231">
    <property type="entry name" value="small_GTP"/>
    <property type="match status" value="1"/>
</dbReference>
<dbReference type="GO" id="GO:0005525">
    <property type="term" value="F:GTP binding"/>
    <property type="evidence" value="ECO:0007669"/>
    <property type="project" value="UniProtKB-UniRule"/>
</dbReference>
<dbReference type="FunFam" id="3.40.50.300:FF:000094">
    <property type="entry name" value="GTPase Era"/>
    <property type="match status" value="1"/>
</dbReference>
<dbReference type="GO" id="GO:0000028">
    <property type="term" value="P:ribosomal small subunit assembly"/>
    <property type="evidence" value="ECO:0007669"/>
    <property type="project" value="TreeGrafter"/>
</dbReference>
<dbReference type="SUPFAM" id="SSF54814">
    <property type="entry name" value="Prokaryotic type KH domain (KH-domain type II)"/>
    <property type="match status" value="1"/>
</dbReference>
<comment type="caution">
    <text evidence="16">The sequence shown here is derived from an EMBL/GenBank/DDBJ whole genome shotgun (WGS) entry which is preliminary data.</text>
</comment>
<keyword evidence="17" id="KW-1185">Reference proteome</keyword>
<evidence type="ECO:0000256" key="10">
    <source>
        <dbReference type="ARBA" id="ARBA00023136"/>
    </source>
</evidence>
<dbReference type="HAMAP" id="MF_00367">
    <property type="entry name" value="GTPase_Era"/>
    <property type="match status" value="1"/>
</dbReference>
<dbReference type="GO" id="GO:0043024">
    <property type="term" value="F:ribosomal small subunit binding"/>
    <property type="evidence" value="ECO:0007669"/>
    <property type="project" value="TreeGrafter"/>
</dbReference>
<accession>A0A224X0S5</accession>
<evidence type="ECO:0000313" key="17">
    <source>
        <dbReference type="Proteomes" id="UP000218689"/>
    </source>
</evidence>
<feature type="domain" description="KH type-2" evidence="14">
    <location>
        <begin position="202"/>
        <end position="280"/>
    </location>
</feature>
<feature type="region of interest" description="G5" evidence="12">
    <location>
        <begin position="150"/>
        <end position="152"/>
    </location>
</feature>
<dbReference type="InterPro" id="IPR005662">
    <property type="entry name" value="GTPase_Era-like"/>
</dbReference>
<evidence type="ECO:0000259" key="14">
    <source>
        <dbReference type="PROSITE" id="PS50823"/>
    </source>
</evidence>
<dbReference type="Gene3D" id="3.40.50.300">
    <property type="entry name" value="P-loop containing nucleotide triphosphate hydrolases"/>
    <property type="match status" value="1"/>
</dbReference>
<comment type="similarity">
    <text evidence="1 11 12 13">Belongs to the TRAFAC class TrmE-Era-EngA-EngB-Septin-like GTPase superfamily. Era GTPase family.</text>
</comment>
<feature type="region of interest" description="G2" evidence="12">
    <location>
        <begin position="38"/>
        <end position="42"/>
    </location>
</feature>
<dbReference type="InterPro" id="IPR009019">
    <property type="entry name" value="KH_sf_prok-type"/>
</dbReference>
<dbReference type="InterPro" id="IPR015946">
    <property type="entry name" value="KH_dom-like_a/b"/>
</dbReference>
<name>A0A224X0S5_9LACT</name>
<comment type="subunit">
    <text evidence="2 11">Monomer.</text>
</comment>
<evidence type="ECO:0000256" key="13">
    <source>
        <dbReference type="RuleBase" id="RU003761"/>
    </source>
</evidence>
<dbReference type="NCBIfam" id="TIGR00436">
    <property type="entry name" value="era"/>
    <property type="match status" value="1"/>
</dbReference>
<dbReference type="RefSeq" id="WP_094784859.1">
    <property type="nucleotide sequence ID" value="NZ_BEDT01000003.1"/>
</dbReference>
<keyword evidence="11" id="KW-0963">Cytoplasm</keyword>
<evidence type="ECO:0000256" key="7">
    <source>
        <dbReference type="ARBA" id="ARBA00022741"/>
    </source>
</evidence>
<evidence type="ECO:0000256" key="9">
    <source>
        <dbReference type="ARBA" id="ARBA00023134"/>
    </source>
</evidence>
<dbReference type="GO" id="GO:0070181">
    <property type="term" value="F:small ribosomal subunit rRNA binding"/>
    <property type="evidence" value="ECO:0007669"/>
    <property type="project" value="UniProtKB-UniRule"/>
</dbReference>